<evidence type="ECO:0000313" key="2">
    <source>
        <dbReference type="WBParaSite" id="JU765_v2.g3479.t1"/>
    </source>
</evidence>
<evidence type="ECO:0000313" key="1">
    <source>
        <dbReference type="Proteomes" id="UP000887576"/>
    </source>
</evidence>
<reference evidence="2" key="1">
    <citation type="submission" date="2022-11" db="UniProtKB">
        <authorList>
            <consortium name="WormBaseParasite"/>
        </authorList>
    </citation>
    <scope>IDENTIFICATION</scope>
</reference>
<sequence>MIKAVEKIKPDITYFINYHYHGYTYYPVNGSIKSDPGFKYWNQTFERMSKASKALIVSLKALSPYFLPVTEFMKRRKNGPVVLDIKNEDFNKMDPILQRFSALKFKNLYLLDVLKPYCGENVCHTIDPDTGLPLFRDRSHITIVGLKRLFPYVFELTTKALSEQIK</sequence>
<organism evidence="1 2">
    <name type="scientific">Panagrolaimus sp. JU765</name>
    <dbReference type="NCBI Taxonomy" id="591449"/>
    <lineage>
        <taxon>Eukaryota</taxon>
        <taxon>Metazoa</taxon>
        <taxon>Ecdysozoa</taxon>
        <taxon>Nematoda</taxon>
        <taxon>Chromadorea</taxon>
        <taxon>Rhabditida</taxon>
        <taxon>Tylenchina</taxon>
        <taxon>Panagrolaimomorpha</taxon>
        <taxon>Panagrolaimoidea</taxon>
        <taxon>Panagrolaimidae</taxon>
        <taxon>Panagrolaimus</taxon>
    </lineage>
</organism>
<dbReference type="WBParaSite" id="JU765_v2.g3479.t1">
    <property type="protein sequence ID" value="JU765_v2.g3479.t1"/>
    <property type="gene ID" value="JU765_v2.g3479"/>
</dbReference>
<accession>A0AC34R4T3</accession>
<protein>
    <submittedName>
        <fullName evidence="2">SGNH domain-containing protein</fullName>
    </submittedName>
</protein>
<name>A0AC34R4T3_9BILA</name>
<dbReference type="Proteomes" id="UP000887576">
    <property type="component" value="Unplaced"/>
</dbReference>
<proteinExistence type="predicted"/>